<dbReference type="EMBL" id="JAJSOF020000033">
    <property type="protein sequence ID" value="KAJ4429453.1"/>
    <property type="molecule type" value="Genomic_DNA"/>
</dbReference>
<feature type="compositionally biased region" description="Basic residues" evidence="2">
    <location>
        <begin position="248"/>
        <end position="265"/>
    </location>
</feature>
<comment type="caution">
    <text evidence="3">The sequence shown here is derived from an EMBL/GenBank/DDBJ whole genome shotgun (WGS) entry which is preliminary data.</text>
</comment>
<sequence length="913" mass="102956">MDLFFYRDENWLKQQLTTLIIRVIYIVSRPVTVEASQVEADDLRLVAQEMNSRRVQNSISGLERDISSYEAYLSKLLNNMVDKPKSNVCKQVQNVASGIRERSAVPFVTGPLKRSNPSKSSAKSSHSTNHVLCKEIFGNNNATVEVTVKTKSLSNDKCRKRPRSNTISSAAENERLLLKDNVPKQSNMLFEPPVPSKLNRNVQYERKCQQHSNQKHLSWSHILKDKNSACIIHKKKTMDKISGIKSSTKGRRSLHSRKQTHRPRPVHTADDSLSSSSISDESSEINDQDSPQYSSKSIQCCLSGKEVPQNGQKEMPISSKNGSDHDGGNTFSIFNPVRTLNFLIKELRGRLQKCEEESSLHRIISDMEQALIRIPSDINTHKVKENNFEAPTRDETSKTRNGFVPLKTAEASLTKLPYAPRSKLVEQRHITEADNLLSHHLNEPTSRNSARVTVEAVTPPVKDIGLVSKLQVEQKEIELKYVTLERNYKQLELALAQQKIETNSLNGIEKRDDKLNLFEYYLQLTLIIIEGNKPNERTGAVECERKRLSYNNKLFKDESRNMTKKVEEQAKSIAELTASNAQLKEENKTLLPIRDAHATLSKRLKETSQEEGKTHAEAQMLKLEREKFEIVMASRNKEIDKLKKELRDIQAFASEQMLNLKSLSSKYRNVIEKGHRSNHDQEKQSHSKTDSDPESQPAEVTVFFEKTQTGGGPRPERGVGEAEIQPVCSSPTSSSLEVYPSWQKISRISSNKDTSKHSWSDVIVLSPTEKSKLKEKNSSDSEHNKTLSLVRVSSPNFKSFIMDSLSENGLVETSSESSTTEPKSCQELKDELKGVFDKIKKQARMGIGLTLPSPPQKYTEISEPGGMSQWSEISDDSVANSVFLSASNVDMNRAKLDFSASDVSTKKKFVPDS</sequence>
<keyword evidence="1" id="KW-0175">Coiled coil</keyword>
<evidence type="ECO:0000313" key="4">
    <source>
        <dbReference type="Proteomes" id="UP001148838"/>
    </source>
</evidence>
<reference evidence="3 4" key="1">
    <citation type="journal article" date="2022" name="Allergy">
        <title>Genome assembly and annotation of Periplaneta americana reveal a comprehensive cockroach allergen profile.</title>
        <authorList>
            <person name="Wang L."/>
            <person name="Xiong Q."/>
            <person name="Saelim N."/>
            <person name="Wang L."/>
            <person name="Nong W."/>
            <person name="Wan A.T."/>
            <person name="Shi M."/>
            <person name="Liu X."/>
            <person name="Cao Q."/>
            <person name="Hui J.H.L."/>
            <person name="Sookrung N."/>
            <person name="Leung T.F."/>
            <person name="Tungtrongchitr A."/>
            <person name="Tsui S.K.W."/>
        </authorList>
    </citation>
    <scope>NUCLEOTIDE SEQUENCE [LARGE SCALE GENOMIC DNA]</scope>
    <source>
        <strain evidence="3">PWHHKU_190912</strain>
    </source>
</reference>
<dbReference type="Proteomes" id="UP001148838">
    <property type="component" value="Unassembled WGS sequence"/>
</dbReference>
<feature type="compositionally biased region" description="Low complexity" evidence="2">
    <location>
        <begin position="271"/>
        <end position="280"/>
    </location>
</feature>
<feature type="region of interest" description="Disordered" evidence="2">
    <location>
        <begin position="674"/>
        <end position="735"/>
    </location>
</feature>
<evidence type="ECO:0000256" key="2">
    <source>
        <dbReference type="SAM" id="MobiDB-lite"/>
    </source>
</evidence>
<feature type="region of interest" description="Disordered" evidence="2">
    <location>
        <begin position="240"/>
        <end position="328"/>
    </location>
</feature>
<proteinExistence type="predicted"/>
<gene>
    <name evidence="3" type="ORF">ANN_21622</name>
</gene>
<feature type="coiled-coil region" evidence="1">
    <location>
        <begin position="467"/>
        <end position="501"/>
    </location>
</feature>
<protein>
    <submittedName>
        <fullName evidence="3">Uncharacterized protein</fullName>
    </submittedName>
</protein>
<feature type="compositionally biased region" description="Polar residues" evidence="2">
    <location>
        <begin position="291"/>
        <end position="300"/>
    </location>
</feature>
<feature type="compositionally biased region" description="Basic and acidic residues" evidence="2">
    <location>
        <begin position="674"/>
        <end position="691"/>
    </location>
</feature>
<name>A0ABQ8S694_PERAM</name>
<organism evidence="3 4">
    <name type="scientific">Periplaneta americana</name>
    <name type="common">American cockroach</name>
    <name type="synonym">Blatta americana</name>
    <dbReference type="NCBI Taxonomy" id="6978"/>
    <lineage>
        <taxon>Eukaryota</taxon>
        <taxon>Metazoa</taxon>
        <taxon>Ecdysozoa</taxon>
        <taxon>Arthropoda</taxon>
        <taxon>Hexapoda</taxon>
        <taxon>Insecta</taxon>
        <taxon>Pterygota</taxon>
        <taxon>Neoptera</taxon>
        <taxon>Polyneoptera</taxon>
        <taxon>Dictyoptera</taxon>
        <taxon>Blattodea</taxon>
        <taxon>Blattoidea</taxon>
        <taxon>Blattidae</taxon>
        <taxon>Blattinae</taxon>
        <taxon>Periplaneta</taxon>
    </lineage>
</organism>
<accession>A0ABQ8S694</accession>
<keyword evidence="4" id="KW-1185">Reference proteome</keyword>
<evidence type="ECO:0000256" key="1">
    <source>
        <dbReference type="SAM" id="Coils"/>
    </source>
</evidence>
<evidence type="ECO:0000313" key="3">
    <source>
        <dbReference type="EMBL" id="KAJ4429453.1"/>
    </source>
</evidence>